<dbReference type="EMBL" id="JBHSKX010000001">
    <property type="protein sequence ID" value="MFC5365978.1"/>
    <property type="molecule type" value="Genomic_DNA"/>
</dbReference>
<gene>
    <name evidence="2" type="ORF">ACFPJ5_03445</name>
</gene>
<organism evidence="2 3">
    <name type="scientific">Salinirubrum litoreum</name>
    <dbReference type="NCBI Taxonomy" id="1126234"/>
    <lineage>
        <taxon>Archaea</taxon>
        <taxon>Methanobacteriati</taxon>
        <taxon>Methanobacteriota</taxon>
        <taxon>Stenosarchaea group</taxon>
        <taxon>Halobacteria</taxon>
        <taxon>Halobacteriales</taxon>
        <taxon>Haloferacaceae</taxon>
        <taxon>Salinirubrum</taxon>
    </lineage>
</organism>
<keyword evidence="1" id="KW-1133">Transmembrane helix</keyword>
<dbReference type="RefSeq" id="WP_227228662.1">
    <property type="nucleotide sequence ID" value="NZ_JAJCVJ010000001.1"/>
</dbReference>
<protein>
    <submittedName>
        <fullName evidence="2">Uncharacterized protein</fullName>
    </submittedName>
</protein>
<proteinExistence type="predicted"/>
<feature type="transmembrane region" description="Helical" evidence="1">
    <location>
        <begin position="91"/>
        <end position="124"/>
    </location>
</feature>
<dbReference type="AlphaFoldDB" id="A0ABD5R7U3"/>
<name>A0ABD5R7U3_9EURY</name>
<dbReference type="Proteomes" id="UP001596201">
    <property type="component" value="Unassembled WGS sequence"/>
</dbReference>
<evidence type="ECO:0000256" key="1">
    <source>
        <dbReference type="SAM" id="Phobius"/>
    </source>
</evidence>
<feature type="transmembrane region" description="Helical" evidence="1">
    <location>
        <begin position="130"/>
        <end position="152"/>
    </location>
</feature>
<keyword evidence="1" id="KW-0472">Membrane</keyword>
<keyword evidence="3" id="KW-1185">Reference proteome</keyword>
<evidence type="ECO:0000313" key="3">
    <source>
        <dbReference type="Proteomes" id="UP001596201"/>
    </source>
</evidence>
<keyword evidence="1" id="KW-0812">Transmembrane</keyword>
<evidence type="ECO:0000313" key="2">
    <source>
        <dbReference type="EMBL" id="MFC5365978.1"/>
    </source>
</evidence>
<sequence length="336" mass="35665">MSARDPVLTRPLDDPTLWPLVVGSDAFARRGYVWGESKGLHYCIVNPEKLDIGVFRRWSHLVPWFATAAKDRNAPVVTNGSQMRLIWDLQFGTVVAILATSTATAAALGAALGAFIGTITFPLVGTLGGGYLAALLATIGATEAGYVTLALLGYSATPFGSVVPQPPGETQPSPHTHSWHFGRSGSGFTAYRIGPGEPTGLQVGSGGLTGLLSNGRTLRRASTPAGRIYRNLMGRRVDLVAWGLRPWELENDPDLRDAAEEQAENYGNTIPWNGVLVAVGHDTWSNGTSATLVRAGVTDAVAMDGNQFALLGGGDDLVIETTIFADWIARYGFEAT</sequence>
<reference evidence="2 3" key="1">
    <citation type="journal article" date="2019" name="Int. J. Syst. Evol. Microbiol.">
        <title>The Global Catalogue of Microorganisms (GCM) 10K type strain sequencing project: providing services to taxonomists for standard genome sequencing and annotation.</title>
        <authorList>
            <consortium name="The Broad Institute Genomics Platform"/>
            <consortium name="The Broad Institute Genome Sequencing Center for Infectious Disease"/>
            <person name="Wu L."/>
            <person name="Ma J."/>
        </authorList>
    </citation>
    <scope>NUCLEOTIDE SEQUENCE [LARGE SCALE GENOMIC DNA]</scope>
    <source>
        <strain evidence="2 3">CGMCC 1.12237</strain>
    </source>
</reference>
<comment type="caution">
    <text evidence="2">The sequence shown here is derived from an EMBL/GenBank/DDBJ whole genome shotgun (WGS) entry which is preliminary data.</text>
</comment>
<accession>A0ABD5R7U3</accession>